<evidence type="ECO:0000313" key="1">
    <source>
        <dbReference type="EMBL" id="VEL40008.1"/>
    </source>
</evidence>
<dbReference type="AlphaFoldDB" id="A0A3S5CUY4"/>
<sequence>MPICTHMHGNMGRQAQKCPIFSDSPARKRVLLAQTSSMRLFEQTCIAVQGWLAGRLVGWSTGRLAKQVTGRTTGQCVLSGHRPDVNWPTGRAEG</sequence>
<gene>
    <name evidence="1" type="ORF">PXEA_LOCUS33448</name>
</gene>
<dbReference type="Proteomes" id="UP000784294">
    <property type="component" value="Unassembled WGS sequence"/>
</dbReference>
<organism evidence="1 2">
    <name type="scientific">Protopolystoma xenopodis</name>
    <dbReference type="NCBI Taxonomy" id="117903"/>
    <lineage>
        <taxon>Eukaryota</taxon>
        <taxon>Metazoa</taxon>
        <taxon>Spiralia</taxon>
        <taxon>Lophotrochozoa</taxon>
        <taxon>Platyhelminthes</taxon>
        <taxon>Monogenea</taxon>
        <taxon>Polyopisthocotylea</taxon>
        <taxon>Polystomatidea</taxon>
        <taxon>Polystomatidae</taxon>
        <taxon>Protopolystoma</taxon>
    </lineage>
</organism>
<dbReference type="EMBL" id="CAAALY010263295">
    <property type="protein sequence ID" value="VEL40008.1"/>
    <property type="molecule type" value="Genomic_DNA"/>
</dbReference>
<accession>A0A3S5CUY4</accession>
<protein>
    <submittedName>
        <fullName evidence="1">Uncharacterized protein</fullName>
    </submittedName>
</protein>
<keyword evidence="2" id="KW-1185">Reference proteome</keyword>
<comment type="caution">
    <text evidence="1">The sequence shown here is derived from an EMBL/GenBank/DDBJ whole genome shotgun (WGS) entry which is preliminary data.</text>
</comment>
<evidence type="ECO:0000313" key="2">
    <source>
        <dbReference type="Proteomes" id="UP000784294"/>
    </source>
</evidence>
<name>A0A3S5CUY4_9PLAT</name>
<proteinExistence type="predicted"/>
<reference evidence="1" key="1">
    <citation type="submission" date="2018-11" db="EMBL/GenBank/DDBJ databases">
        <authorList>
            <consortium name="Pathogen Informatics"/>
        </authorList>
    </citation>
    <scope>NUCLEOTIDE SEQUENCE</scope>
</reference>